<accession>A0A0C3E728</accession>
<dbReference type="Proteomes" id="UP000053989">
    <property type="component" value="Unassembled WGS sequence"/>
</dbReference>
<organism evidence="1 2">
    <name type="scientific">Scleroderma citrinum Foug A</name>
    <dbReference type="NCBI Taxonomy" id="1036808"/>
    <lineage>
        <taxon>Eukaryota</taxon>
        <taxon>Fungi</taxon>
        <taxon>Dikarya</taxon>
        <taxon>Basidiomycota</taxon>
        <taxon>Agaricomycotina</taxon>
        <taxon>Agaricomycetes</taxon>
        <taxon>Agaricomycetidae</taxon>
        <taxon>Boletales</taxon>
        <taxon>Sclerodermatineae</taxon>
        <taxon>Sclerodermataceae</taxon>
        <taxon>Scleroderma</taxon>
    </lineage>
</organism>
<dbReference type="AlphaFoldDB" id="A0A0C3E728"/>
<sequence>MTASQIAGASVDARQGDQYSRCLSTCNCCKDKSPGLQEQAMASPSLGSNFETLTGHPAHAGLEIK</sequence>
<keyword evidence="2" id="KW-1185">Reference proteome</keyword>
<dbReference type="EMBL" id="KN822032">
    <property type="protein sequence ID" value="KIM63821.1"/>
    <property type="molecule type" value="Genomic_DNA"/>
</dbReference>
<reference evidence="2" key="2">
    <citation type="submission" date="2015-01" db="EMBL/GenBank/DDBJ databases">
        <title>Evolutionary Origins and Diversification of the Mycorrhizal Mutualists.</title>
        <authorList>
            <consortium name="DOE Joint Genome Institute"/>
            <consortium name="Mycorrhizal Genomics Consortium"/>
            <person name="Kohler A."/>
            <person name="Kuo A."/>
            <person name="Nagy L.G."/>
            <person name="Floudas D."/>
            <person name="Copeland A."/>
            <person name="Barry K.W."/>
            <person name="Cichocki N."/>
            <person name="Veneault-Fourrey C."/>
            <person name="LaButti K."/>
            <person name="Lindquist E.A."/>
            <person name="Lipzen A."/>
            <person name="Lundell T."/>
            <person name="Morin E."/>
            <person name="Murat C."/>
            <person name="Riley R."/>
            <person name="Ohm R."/>
            <person name="Sun H."/>
            <person name="Tunlid A."/>
            <person name="Henrissat B."/>
            <person name="Grigoriev I.V."/>
            <person name="Hibbett D.S."/>
            <person name="Martin F."/>
        </authorList>
    </citation>
    <scope>NUCLEOTIDE SEQUENCE [LARGE SCALE GENOMIC DNA]</scope>
    <source>
        <strain evidence="2">Foug A</strain>
    </source>
</reference>
<protein>
    <submittedName>
        <fullName evidence="1">Uncharacterized protein</fullName>
    </submittedName>
</protein>
<name>A0A0C3E728_9AGAM</name>
<proteinExistence type="predicted"/>
<evidence type="ECO:0000313" key="2">
    <source>
        <dbReference type="Proteomes" id="UP000053989"/>
    </source>
</evidence>
<reference evidence="1 2" key="1">
    <citation type="submission" date="2014-04" db="EMBL/GenBank/DDBJ databases">
        <authorList>
            <consortium name="DOE Joint Genome Institute"/>
            <person name="Kuo A."/>
            <person name="Kohler A."/>
            <person name="Nagy L.G."/>
            <person name="Floudas D."/>
            <person name="Copeland A."/>
            <person name="Barry K.W."/>
            <person name="Cichocki N."/>
            <person name="Veneault-Fourrey C."/>
            <person name="LaButti K."/>
            <person name="Lindquist E.A."/>
            <person name="Lipzen A."/>
            <person name="Lundell T."/>
            <person name="Morin E."/>
            <person name="Murat C."/>
            <person name="Sun H."/>
            <person name="Tunlid A."/>
            <person name="Henrissat B."/>
            <person name="Grigoriev I.V."/>
            <person name="Hibbett D.S."/>
            <person name="Martin F."/>
            <person name="Nordberg H.P."/>
            <person name="Cantor M.N."/>
            <person name="Hua S.X."/>
        </authorList>
    </citation>
    <scope>NUCLEOTIDE SEQUENCE [LARGE SCALE GENOMIC DNA]</scope>
    <source>
        <strain evidence="1 2">Foug A</strain>
    </source>
</reference>
<dbReference type="HOGENOM" id="CLU_2851042_0_0_1"/>
<gene>
    <name evidence="1" type="ORF">SCLCIDRAFT_690924</name>
</gene>
<dbReference type="InParanoid" id="A0A0C3E728"/>
<evidence type="ECO:0000313" key="1">
    <source>
        <dbReference type="EMBL" id="KIM63821.1"/>
    </source>
</evidence>